<accession>A0A1J5P5G1</accession>
<dbReference type="GO" id="GO:0005975">
    <property type="term" value="P:carbohydrate metabolic process"/>
    <property type="evidence" value="ECO:0007669"/>
    <property type="project" value="InterPro"/>
</dbReference>
<dbReference type="EMBL" id="MLJW01006610">
    <property type="protein sequence ID" value="OIQ66426.1"/>
    <property type="molecule type" value="Genomic_DNA"/>
</dbReference>
<gene>
    <name evidence="2" type="ORF">GALL_520030</name>
</gene>
<dbReference type="SUPFAM" id="SSF48208">
    <property type="entry name" value="Six-hairpin glycosidases"/>
    <property type="match status" value="1"/>
</dbReference>
<dbReference type="InterPro" id="IPR049053">
    <property type="entry name" value="AFCA-like_C"/>
</dbReference>
<dbReference type="AlphaFoldDB" id="A0A1J5P5G1"/>
<dbReference type="InterPro" id="IPR013780">
    <property type="entry name" value="Glyco_hydro_b"/>
</dbReference>
<evidence type="ECO:0000259" key="1">
    <source>
        <dbReference type="Pfam" id="PF21307"/>
    </source>
</evidence>
<dbReference type="InterPro" id="IPR008928">
    <property type="entry name" value="6-hairpin_glycosidase_sf"/>
</dbReference>
<feature type="domain" description="Alpha fucosidase A-like C-terminal" evidence="1">
    <location>
        <begin position="4"/>
        <end position="66"/>
    </location>
</feature>
<protein>
    <recommendedName>
        <fullName evidence="1">Alpha fucosidase A-like C-terminal domain-containing protein</fullName>
    </recommendedName>
</protein>
<organism evidence="2">
    <name type="scientific">mine drainage metagenome</name>
    <dbReference type="NCBI Taxonomy" id="410659"/>
    <lineage>
        <taxon>unclassified sequences</taxon>
        <taxon>metagenomes</taxon>
        <taxon>ecological metagenomes</taxon>
    </lineage>
</organism>
<name>A0A1J5P5G1_9ZZZZ</name>
<proteinExistence type="predicted"/>
<comment type="caution">
    <text evidence="2">The sequence shown here is derived from an EMBL/GenBank/DDBJ whole genome shotgun (WGS) entry which is preliminary data.</text>
</comment>
<sequence length="86" mass="9505">MLLQSQGDAIELLPALPVDLPHGNIKGICARGGFVLNFNWKNDTLDRVEVTSKAGGVCRLQYHNKIIEINTVKGGTYYFDGMLKKV</sequence>
<dbReference type="Pfam" id="PF21307">
    <property type="entry name" value="Glyco_hydro_95_C"/>
    <property type="match status" value="1"/>
</dbReference>
<dbReference type="PANTHER" id="PTHR31084">
    <property type="entry name" value="ALPHA-L-FUCOSIDASE 2"/>
    <property type="match status" value="1"/>
</dbReference>
<dbReference type="PANTHER" id="PTHR31084:SF0">
    <property type="entry name" value="ALPHA-L-FUCOSIDASE 2"/>
    <property type="match status" value="1"/>
</dbReference>
<dbReference type="Gene3D" id="2.60.40.1180">
    <property type="entry name" value="Golgi alpha-mannosidase II"/>
    <property type="match status" value="1"/>
</dbReference>
<evidence type="ECO:0000313" key="2">
    <source>
        <dbReference type="EMBL" id="OIQ66426.1"/>
    </source>
</evidence>
<reference evidence="2" key="1">
    <citation type="submission" date="2016-10" db="EMBL/GenBank/DDBJ databases">
        <title>Sequence of Gallionella enrichment culture.</title>
        <authorList>
            <person name="Poehlein A."/>
            <person name="Muehling M."/>
            <person name="Daniel R."/>
        </authorList>
    </citation>
    <scope>NUCLEOTIDE SEQUENCE</scope>
</reference>
<dbReference type="GO" id="GO:0004560">
    <property type="term" value="F:alpha-L-fucosidase activity"/>
    <property type="evidence" value="ECO:0007669"/>
    <property type="project" value="TreeGrafter"/>
</dbReference>